<gene>
    <name evidence="2" type="ORF">GOM49_04460</name>
</gene>
<keyword evidence="1" id="KW-0472">Membrane</keyword>
<keyword evidence="3" id="KW-1185">Reference proteome</keyword>
<dbReference type="Proteomes" id="UP000422764">
    <property type="component" value="Chromosome"/>
</dbReference>
<name>A0A6I6EPX8_9CLOT</name>
<keyword evidence="1" id="KW-0812">Transmembrane</keyword>
<feature type="transmembrane region" description="Helical" evidence="1">
    <location>
        <begin position="6"/>
        <end position="27"/>
    </location>
</feature>
<sequence>MGIVNKQGVIIIYIIQMIIYLLSLNLLDNINSKFAIIDTIYKHKLIIVTIKKALSVVPSELNLMV</sequence>
<protein>
    <submittedName>
        <fullName evidence="2">Uncharacterized protein</fullName>
    </submittedName>
</protein>
<evidence type="ECO:0000313" key="2">
    <source>
        <dbReference type="EMBL" id="QGU94453.1"/>
    </source>
</evidence>
<proteinExistence type="predicted"/>
<accession>A0A6I6EPX8</accession>
<keyword evidence="1" id="KW-1133">Transmembrane helix</keyword>
<reference evidence="2 3" key="1">
    <citation type="submission" date="2019-12" db="EMBL/GenBank/DDBJ databases">
        <title>Genome sequenceing of Clostridium bovifaecis.</title>
        <authorList>
            <person name="Yao Y."/>
        </authorList>
    </citation>
    <scope>NUCLEOTIDE SEQUENCE [LARGE SCALE GENOMIC DNA]</scope>
    <source>
        <strain evidence="2 3">BXX</strain>
    </source>
</reference>
<dbReference type="AlphaFoldDB" id="A0A6I6EPX8"/>
<organism evidence="2 3">
    <name type="scientific">Clostridium bovifaecis</name>
    <dbReference type="NCBI Taxonomy" id="2184719"/>
    <lineage>
        <taxon>Bacteria</taxon>
        <taxon>Bacillati</taxon>
        <taxon>Bacillota</taxon>
        <taxon>Clostridia</taxon>
        <taxon>Eubacteriales</taxon>
        <taxon>Clostridiaceae</taxon>
        <taxon>Clostridium</taxon>
    </lineage>
</organism>
<evidence type="ECO:0000256" key="1">
    <source>
        <dbReference type="SAM" id="Phobius"/>
    </source>
</evidence>
<dbReference type="EMBL" id="CP046522">
    <property type="protein sequence ID" value="QGU94453.1"/>
    <property type="molecule type" value="Genomic_DNA"/>
</dbReference>
<evidence type="ECO:0000313" key="3">
    <source>
        <dbReference type="Proteomes" id="UP000422764"/>
    </source>
</evidence>